<proteinExistence type="predicted"/>
<sequence length="102" mass="11613">MHLEHSDSSNSLRRPRLGLGEILSRLGEIGSPKRGHDGNLYHFECDFLSRREVLSSELWTLLPRLEWLAKASYDVELMHFSLNLRPGKVCVILSEGVTRPGE</sequence>
<evidence type="ECO:0000313" key="1">
    <source>
        <dbReference type="EMBL" id="QCD86457.1"/>
    </source>
</evidence>
<accession>A0A4D6LCZ7</accession>
<protein>
    <submittedName>
        <fullName evidence="1">Uncharacterized protein</fullName>
    </submittedName>
</protein>
<dbReference type="AlphaFoldDB" id="A0A4D6LCZ7"/>
<reference evidence="1 2" key="1">
    <citation type="submission" date="2019-04" db="EMBL/GenBank/DDBJ databases">
        <title>An improved genome assembly and genetic linkage map for asparagus bean, Vigna unguiculata ssp. sesquipedialis.</title>
        <authorList>
            <person name="Xia Q."/>
            <person name="Zhang R."/>
            <person name="Dong Y."/>
        </authorList>
    </citation>
    <scope>NUCLEOTIDE SEQUENCE [LARGE SCALE GENOMIC DNA]</scope>
    <source>
        <tissue evidence="1">Leaf</tissue>
    </source>
</reference>
<name>A0A4D6LCZ7_VIGUN</name>
<dbReference type="EMBL" id="CP039347">
    <property type="protein sequence ID" value="QCD86457.1"/>
    <property type="molecule type" value="Genomic_DNA"/>
</dbReference>
<evidence type="ECO:0000313" key="2">
    <source>
        <dbReference type="Proteomes" id="UP000501690"/>
    </source>
</evidence>
<keyword evidence="2" id="KW-1185">Reference proteome</keyword>
<gene>
    <name evidence="1" type="ORF">DEO72_LG3g980</name>
</gene>
<organism evidence="1 2">
    <name type="scientific">Vigna unguiculata</name>
    <name type="common">Cowpea</name>
    <dbReference type="NCBI Taxonomy" id="3917"/>
    <lineage>
        <taxon>Eukaryota</taxon>
        <taxon>Viridiplantae</taxon>
        <taxon>Streptophyta</taxon>
        <taxon>Embryophyta</taxon>
        <taxon>Tracheophyta</taxon>
        <taxon>Spermatophyta</taxon>
        <taxon>Magnoliopsida</taxon>
        <taxon>eudicotyledons</taxon>
        <taxon>Gunneridae</taxon>
        <taxon>Pentapetalae</taxon>
        <taxon>rosids</taxon>
        <taxon>fabids</taxon>
        <taxon>Fabales</taxon>
        <taxon>Fabaceae</taxon>
        <taxon>Papilionoideae</taxon>
        <taxon>50 kb inversion clade</taxon>
        <taxon>NPAAA clade</taxon>
        <taxon>indigoferoid/millettioid clade</taxon>
        <taxon>Phaseoleae</taxon>
        <taxon>Vigna</taxon>
    </lineage>
</organism>
<dbReference type="Proteomes" id="UP000501690">
    <property type="component" value="Linkage Group LG3"/>
</dbReference>